<gene>
    <name evidence="2" type="ORF">GCM10007925_00040</name>
</gene>
<comment type="caution">
    <text evidence="2">The sequence shown here is derived from an EMBL/GenBank/DDBJ whole genome shotgun (WGS) entry which is preliminary data.</text>
</comment>
<accession>A0ABQ5Z5W7</accession>
<feature type="domain" description="Aminoglycoside phosphotransferase" evidence="1">
    <location>
        <begin position="29"/>
        <end position="260"/>
    </location>
</feature>
<keyword evidence="3" id="KW-1185">Reference proteome</keyword>
<evidence type="ECO:0000313" key="2">
    <source>
        <dbReference type="EMBL" id="GLR46293.1"/>
    </source>
</evidence>
<evidence type="ECO:0000313" key="3">
    <source>
        <dbReference type="Proteomes" id="UP001156703"/>
    </source>
</evidence>
<dbReference type="InterPro" id="IPR011009">
    <property type="entry name" value="Kinase-like_dom_sf"/>
</dbReference>
<proteinExistence type="predicted"/>
<name>A0ABQ5Z5W7_9SPHN</name>
<organism evidence="2 3">
    <name type="scientific">Sphingomonas astaxanthinifaciens DSM 22298</name>
    <dbReference type="NCBI Taxonomy" id="1123267"/>
    <lineage>
        <taxon>Bacteria</taxon>
        <taxon>Pseudomonadati</taxon>
        <taxon>Pseudomonadota</taxon>
        <taxon>Alphaproteobacteria</taxon>
        <taxon>Sphingomonadales</taxon>
        <taxon>Sphingomonadaceae</taxon>
        <taxon>Sphingomonas</taxon>
    </lineage>
</organism>
<sequence>MATAPASSMIPPAAADDFLARAGWEGARIVPLAGDASFRRYFRVHHEGHGAAVLMDAPPPHEDPRPFIAVAEWLTGRGFSAPDILARDLDAGLLLLADFGDSRLRETLDDAPDREAELYAHATDLLVDLHGHAPMPGLPPHGLSEWLTELELFPDWYAPAVGIEVDRASYRAAWEKVLSPVAADGLGPVTVLRDYHAENIMLVDGRRGVKHLGLLDFQDALAGHPAYDLASVLEDARRDVSPEIERAMLDRYIAATGQGEAFERAYWALAAQRNTRILGVFCRLWKRDGKPGYRRFQPRMWGLLERDLAAPGLAPVEAWFDANVPPAARAAAWGEAA</sequence>
<dbReference type="EMBL" id="BSOO01000001">
    <property type="protein sequence ID" value="GLR46293.1"/>
    <property type="molecule type" value="Genomic_DNA"/>
</dbReference>
<dbReference type="InterPro" id="IPR002575">
    <property type="entry name" value="Aminoglycoside_PTrfase"/>
</dbReference>
<dbReference type="Gene3D" id="3.30.200.20">
    <property type="entry name" value="Phosphorylase Kinase, domain 1"/>
    <property type="match status" value="1"/>
</dbReference>
<dbReference type="SUPFAM" id="SSF56112">
    <property type="entry name" value="Protein kinase-like (PK-like)"/>
    <property type="match status" value="1"/>
</dbReference>
<dbReference type="Pfam" id="PF01636">
    <property type="entry name" value="APH"/>
    <property type="match status" value="1"/>
</dbReference>
<dbReference type="Gene3D" id="3.90.1200.10">
    <property type="match status" value="1"/>
</dbReference>
<protein>
    <submittedName>
        <fullName evidence="2">Aminoglycoside phosphotransferase</fullName>
    </submittedName>
</protein>
<evidence type="ECO:0000259" key="1">
    <source>
        <dbReference type="Pfam" id="PF01636"/>
    </source>
</evidence>
<dbReference type="Proteomes" id="UP001156703">
    <property type="component" value="Unassembled WGS sequence"/>
</dbReference>
<reference evidence="3" key="1">
    <citation type="journal article" date="2019" name="Int. J. Syst. Evol. Microbiol.">
        <title>The Global Catalogue of Microorganisms (GCM) 10K type strain sequencing project: providing services to taxonomists for standard genome sequencing and annotation.</title>
        <authorList>
            <consortium name="The Broad Institute Genomics Platform"/>
            <consortium name="The Broad Institute Genome Sequencing Center for Infectious Disease"/>
            <person name="Wu L."/>
            <person name="Ma J."/>
        </authorList>
    </citation>
    <scope>NUCLEOTIDE SEQUENCE [LARGE SCALE GENOMIC DNA]</scope>
    <source>
        <strain evidence="3">NBRC 102146</strain>
    </source>
</reference>